<proteinExistence type="predicted"/>
<dbReference type="Proteomes" id="UP000717364">
    <property type="component" value="Unassembled WGS sequence"/>
</dbReference>
<dbReference type="RefSeq" id="WP_215607552.1">
    <property type="nucleotide sequence ID" value="NZ_JADOES010000004.1"/>
</dbReference>
<reference evidence="2" key="2">
    <citation type="journal article" date="2021" name="Mar. Drugs">
        <title>Genome Reduction and Secondary Metabolism of the Marine Sponge-Associated Cyanobacterium Leptothoe.</title>
        <authorList>
            <person name="Konstantinou D."/>
            <person name="Popin R.V."/>
            <person name="Fewer D.P."/>
            <person name="Sivonen K."/>
            <person name="Gkelis S."/>
        </authorList>
    </citation>
    <scope>NUCLEOTIDE SEQUENCE</scope>
    <source>
        <strain evidence="2">TAU-MAC 1115</strain>
    </source>
</reference>
<comment type="caution">
    <text evidence="2">The sequence shown here is derived from an EMBL/GenBank/DDBJ whole genome shotgun (WGS) entry which is preliminary data.</text>
</comment>
<reference evidence="2" key="1">
    <citation type="submission" date="2020-11" db="EMBL/GenBank/DDBJ databases">
        <authorList>
            <person name="Konstantinou D."/>
            <person name="Gkelis S."/>
            <person name="Popin R."/>
            <person name="Fewer D."/>
            <person name="Sivonen K."/>
        </authorList>
    </citation>
    <scope>NUCLEOTIDE SEQUENCE</scope>
    <source>
        <strain evidence="2">TAU-MAC 1115</strain>
    </source>
</reference>
<evidence type="ECO:0000313" key="2">
    <source>
        <dbReference type="EMBL" id="MBT9314485.1"/>
    </source>
</evidence>
<evidence type="ECO:0000313" key="3">
    <source>
        <dbReference type="Proteomes" id="UP000717364"/>
    </source>
</evidence>
<dbReference type="InterPro" id="IPR025351">
    <property type="entry name" value="Pvc16_N"/>
</dbReference>
<dbReference type="Pfam" id="PF14065">
    <property type="entry name" value="Pvc16_N"/>
    <property type="match status" value="1"/>
</dbReference>
<organism evidence="2 3">
    <name type="scientific">Leptothoe spongobia TAU-MAC 1115</name>
    <dbReference type="NCBI Taxonomy" id="1967444"/>
    <lineage>
        <taxon>Bacteria</taxon>
        <taxon>Bacillati</taxon>
        <taxon>Cyanobacteriota</taxon>
        <taxon>Cyanophyceae</taxon>
        <taxon>Nodosilineales</taxon>
        <taxon>Cymatolegaceae</taxon>
        <taxon>Leptothoe</taxon>
        <taxon>Leptothoe spongobia</taxon>
    </lineage>
</organism>
<name>A0A947GFT5_9CYAN</name>
<keyword evidence="3" id="KW-1185">Reference proteome</keyword>
<dbReference type="EMBL" id="JADOES010000004">
    <property type="protein sequence ID" value="MBT9314485.1"/>
    <property type="molecule type" value="Genomic_DNA"/>
</dbReference>
<feature type="domain" description="Pvc16 N-terminal" evidence="1">
    <location>
        <begin position="10"/>
        <end position="173"/>
    </location>
</feature>
<evidence type="ECO:0000259" key="1">
    <source>
        <dbReference type="Pfam" id="PF14065"/>
    </source>
</evidence>
<dbReference type="AlphaFoldDB" id="A0A947GFT5"/>
<sequence length="192" mass="21765">MIGDALTFFQTQLNSYIKLKTGGQKEESVQFPEIQLPKELNMQSNAVTALLVNLEEERVFRSGAAYASNLADGTTTASPPNLCLNFHLMFIANFKDYVESLRILSLVIKFFRSYRRFDQQKFPSLGTDIAQLSTELVNLSFMEQGELWRALEMPCSPSALYKVRMLVFQDTELDEIETGQQLGTIETITSQL</sequence>
<protein>
    <submittedName>
        <fullName evidence="2">DUF4255 domain-containing protein</fullName>
    </submittedName>
</protein>
<gene>
    <name evidence="2" type="ORF">IXB50_03500</name>
</gene>
<accession>A0A947GFT5</accession>